<dbReference type="PANTHER" id="PTHR48083">
    <property type="entry name" value="MEDIUM-CHAIN SPECIFIC ACYL-COA DEHYDROGENASE, MITOCHONDRIAL-RELATED"/>
    <property type="match status" value="1"/>
</dbReference>
<dbReference type="Gene3D" id="1.20.140.10">
    <property type="entry name" value="Butyryl-CoA Dehydrogenase, subunit A, domain 3"/>
    <property type="match status" value="1"/>
</dbReference>
<proteinExistence type="predicted"/>
<dbReference type="GO" id="GO:0003995">
    <property type="term" value="F:acyl-CoA dehydrogenase activity"/>
    <property type="evidence" value="ECO:0007669"/>
    <property type="project" value="TreeGrafter"/>
</dbReference>
<reference evidence="3 4" key="1">
    <citation type="submission" date="2018-09" db="EMBL/GenBank/DDBJ databases">
        <title>YIM PH 21725 draft genome.</title>
        <authorList>
            <person name="Miao C."/>
        </authorList>
    </citation>
    <scope>NUCLEOTIDE SEQUENCE [LARGE SCALE GENOMIC DNA]</scope>
    <source>
        <strain evidence="4">YIM PH21725</strain>
    </source>
</reference>
<dbReference type="Gene3D" id="2.40.110.10">
    <property type="entry name" value="Butyryl-CoA Dehydrogenase, subunit A, domain 2"/>
    <property type="match status" value="1"/>
</dbReference>
<keyword evidence="1" id="KW-0560">Oxidoreductase</keyword>
<dbReference type="InterPro" id="IPR013107">
    <property type="entry name" value="Acyl-CoA_DH_C"/>
</dbReference>
<evidence type="ECO:0000313" key="3">
    <source>
        <dbReference type="EMBL" id="RJQ80836.1"/>
    </source>
</evidence>
<keyword evidence="3" id="KW-0503">Monooxygenase</keyword>
<dbReference type="OrthoDB" id="3402961at2"/>
<dbReference type="InterPro" id="IPR046373">
    <property type="entry name" value="Acyl-CoA_Oxase/DH_mid-dom_sf"/>
</dbReference>
<name>A0A419HVH5_9PSEU</name>
<dbReference type="Pfam" id="PF08028">
    <property type="entry name" value="Acyl-CoA_dh_2"/>
    <property type="match status" value="1"/>
</dbReference>
<dbReference type="RefSeq" id="WP_120025777.1">
    <property type="nucleotide sequence ID" value="NZ_QZFV01000113.1"/>
</dbReference>
<dbReference type="InterPro" id="IPR036250">
    <property type="entry name" value="AcylCo_DH-like_C"/>
</dbReference>
<dbReference type="GO" id="GO:0016712">
    <property type="term" value="F:oxidoreductase activity, acting on paired donors, with incorporation or reduction of molecular oxygen, reduced flavin or flavoprotein as one donor, and incorporation of one atom of oxygen"/>
    <property type="evidence" value="ECO:0007669"/>
    <property type="project" value="TreeGrafter"/>
</dbReference>
<evidence type="ECO:0000259" key="2">
    <source>
        <dbReference type="Pfam" id="PF08028"/>
    </source>
</evidence>
<dbReference type="InterPro" id="IPR050741">
    <property type="entry name" value="Acyl-CoA_dehydrogenase"/>
</dbReference>
<dbReference type="GO" id="GO:0033539">
    <property type="term" value="P:fatty acid beta-oxidation using acyl-CoA dehydrogenase"/>
    <property type="evidence" value="ECO:0007669"/>
    <property type="project" value="TreeGrafter"/>
</dbReference>
<comment type="caution">
    <text evidence="3">The sequence shown here is derived from an EMBL/GenBank/DDBJ whole genome shotgun (WGS) entry which is preliminary data.</text>
</comment>
<dbReference type="SUPFAM" id="SSF47203">
    <property type="entry name" value="Acyl-CoA dehydrogenase C-terminal domain-like"/>
    <property type="match status" value="1"/>
</dbReference>
<feature type="domain" description="Acyl-CoA dehydrogenase C-terminal" evidence="2">
    <location>
        <begin position="155"/>
        <end position="288"/>
    </location>
</feature>
<gene>
    <name evidence="3" type="ORF">D5S19_24660</name>
</gene>
<organism evidence="3 4">
    <name type="scientific">Amycolatopsis panacis</name>
    <dbReference type="NCBI Taxonomy" id="2340917"/>
    <lineage>
        <taxon>Bacteria</taxon>
        <taxon>Bacillati</taxon>
        <taxon>Actinomycetota</taxon>
        <taxon>Actinomycetes</taxon>
        <taxon>Pseudonocardiales</taxon>
        <taxon>Pseudonocardiaceae</taxon>
        <taxon>Amycolatopsis</taxon>
    </lineage>
</organism>
<keyword evidence="4" id="KW-1185">Reference proteome</keyword>
<protein>
    <submittedName>
        <fullName evidence="3">Flavin-dependent monooxygenase</fullName>
    </submittedName>
</protein>
<dbReference type="AlphaFoldDB" id="A0A419HVH5"/>
<dbReference type="Proteomes" id="UP000285112">
    <property type="component" value="Unassembled WGS sequence"/>
</dbReference>
<accession>A0A419HVH5</accession>
<evidence type="ECO:0000313" key="4">
    <source>
        <dbReference type="Proteomes" id="UP000285112"/>
    </source>
</evidence>
<dbReference type="InterPro" id="IPR009100">
    <property type="entry name" value="AcylCoA_DH/oxidase_NM_dom_sf"/>
</dbReference>
<dbReference type="EMBL" id="QZFV01000113">
    <property type="protein sequence ID" value="RJQ80836.1"/>
    <property type="molecule type" value="Genomic_DNA"/>
</dbReference>
<sequence length="310" mass="33914">MLNSSTWQLALFDARAQEDVWGEDPDARICISLAPMGEVRREGGGFRLSGRWSFAYGSTHAGWALLSCYLRDDSGKPLEVRTFLVPAKDYRIEQVRDTVGLRGTSSNDILVDNAFIPPHRTISAAQLASPARPGYAVNPEPSYRLALGSVFTSSVSAPLVGVAESACAEYLSAMRIRTRVGAAGGRTVPDDPFAQIRAARAASEIDAAWLQLSRNITDLYACAQRGEQPALQLRTRLRRDQVLATERATRAVDLLMENAGGHALRIGDDALQRAWRDIHTGRGHTTNDPEKALVLYGREAFGLEVHDPML</sequence>
<dbReference type="SUPFAM" id="SSF56645">
    <property type="entry name" value="Acyl-CoA dehydrogenase NM domain-like"/>
    <property type="match status" value="1"/>
</dbReference>
<dbReference type="PANTHER" id="PTHR48083:SF19">
    <property type="entry name" value="FLAVIN-DEPENDENT MONOOXYGENASE, OXYGENASE SUBUNIT HSAA"/>
    <property type="match status" value="1"/>
</dbReference>
<evidence type="ECO:0000256" key="1">
    <source>
        <dbReference type="ARBA" id="ARBA00023002"/>
    </source>
</evidence>
<dbReference type="GO" id="GO:0005737">
    <property type="term" value="C:cytoplasm"/>
    <property type="evidence" value="ECO:0007669"/>
    <property type="project" value="TreeGrafter"/>
</dbReference>